<dbReference type="GO" id="GO:0005737">
    <property type="term" value="C:cytoplasm"/>
    <property type="evidence" value="ECO:0007669"/>
    <property type="project" value="UniProtKB-SubCell"/>
</dbReference>
<dbReference type="CDD" id="cd00498">
    <property type="entry name" value="Hsp33"/>
    <property type="match status" value="1"/>
</dbReference>
<dbReference type="Pfam" id="PF01430">
    <property type="entry name" value="HSP33"/>
    <property type="match status" value="1"/>
</dbReference>
<keyword evidence="4 6" id="KW-0143">Chaperone</keyword>
<dbReference type="InterPro" id="IPR016154">
    <property type="entry name" value="Heat_shock_Hsp33_C"/>
</dbReference>
<dbReference type="InterPro" id="IPR000397">
    <property type="entry name" value="Heat_shock_Hsp33"/>
</dbReference>
<proteinExistence type="inferred from homology"/>
<organism evidence="7 8">
    <name type="scientific">Candidatus Gallimonas intestinavium</name>
    <dbReference type="NCBI Taxonomy" id="2838603"/>
    <lineage>
        <taxon>Bacteria</taxon>
        <taxon>Bacillati</taxon>
        <taxon>Bacillota</taxon>
        <taxon>Clostridia</taxon>
        <taxon>Candidatus Gallimonas</taxon>
    </lineage>
</organism>
<dbReference type="HAMAP" id="MF_00117">
    <property type="entry name" value="HslO"/>
    <property type="match status" value="1"/>
</dbReference>
<evidence type="ECO:0000313" key="8">
    <source>
        <dbReference type="Proteomes" id="UP000824102"/>
    </source>
</evidence>
<dbReference type="GO" id="GO:0051082">
    <property type="term" value="F:unfolded protein binding"/>
    <property type="evidence" value="ECO:0007669"/>
    <property type="project" value="UniProtKB-UniRule"/>
</dbReference>
<dbReference type="Gene3D" id="3.55.30.10">
    <property type="entry name" value="Hsp33 domain"/>
    <property type="match status" value="1"/>
</dbReference>
<dbReference type="SUPFAM" id="SSF64397">
    <property type="entry name" value="Hsp33 domain"/>
    <property type="match status" value="1"/>
</dbReference>
<protein>
    <recommendedName>
        <fullName evidence="6">33 kDa chaperonin</fullName>
    </recommendedName>
    <alternativeName>
        <fullName evidence="6">Heat shock protein 33 homolog</fullName>
        <shortName evidence="6">HSP33</shortName>
    </alternativeName>
</protein>
<dbReference type="GO" id="GO:0044183">
    <property type="term" value="F:protein folding chaperone"/>
    <property type="evidence" value="ECO:0007669"/>
    <property type="project" value="TreeGrafter"/>
</dbReference>
<name>A0A9D2G5D0_9FIRM</name>
<comment type="similarity">
    <text evidence="6">Belongs to the HSP33 family.</text>
</comment>
<keyword evidence="5 6" id="KW-0676">Redox-active center</keyword>
<comment type="caution">
    <text evidence="7">The sequence shown here is derived from an EMBL/GenBank/DDBJ whole genome shotgun (WGS) entry which is preliminary data.</text>
</comment>
<reference evidence="7" key="2">
    <citation type="submission" date="2021-04" db="EMBL/GenBank/DDBJ databases">
        <authorList>
            <person name="Gilroy R."/>
        </authorList>
    </citation>
    <scope>NUCLEOTIDE SEQUENCE</scope>
    <source>
        <strain evidence="7">ChiW7-2402</strain>
    </source>
</reference>
<dbReference type="InterPro" id="IPR016153">
    <property type="entry name" value="Heat_shock_Hsp33_N"/>
</dbReference>
<comment type="subcellular location">
    <subcellularLocation>
        <location evidence="6">Cytoplasm</location>
    </subcellularLocation>
</comment>
<evidence type="ECO:0000256" key="4">
    <source>
        <dbReference type="ARBA" id="ARBA00023186"/>
    </source>
</evidence>
<evidence type="ECO:0000256" key="2">
    <source>
        <dbReference type="ARBA" id="ARBA00022833"/>
    </source>
</evidence>
<evidence type="ECO:0000256" key="5">
    <source>
        <dbReference type="ARBA" id="ARBA00023284"/>
    </source>
</evidence>
<dbReference type="Proteomes" id="UP000824102">
    <property type="component" value="Unassembled WGS sequence"/>
</dbReference>
<keyword evidence="2 6" id="KW-0862">Zinc</keyword>
<dbReference type="Gene3D" id="3.90.1280.10">
    <property type="entry name" value="HSP33 redox switch-like"/>
    <property type="match status" value="1"/>
</dbReference>
<dbReference type="GO" id="GO:0042026">
    <property type="term" value="P:protein refolding"/>
    <property type="evidence" value="ECO:0007669"/>
    <property type="project" value="TreeGrafter"/>
</dbReference>
<dbReference type="PANTHER" id="PTHR30111:SF1">
    <property type="entry name" value="33 KDA CHAPERONIN"/>
    <property type="match status" value="1"/>
</dbReference>
<evidence type="ECO:0000256" key="3">
    <source>
        <dbReference type="ARBA" id="ARBA00023157"/>
    </source>
</evidence>
<gene>
    <name evidence="6" type="primary">hslO</name>
    <name evidence="7" type="ORF">H9964_03330</name>
</gene>
<evidence type="ECO:0000256" key="6">
    <source>
        <dbReference type="HAMAP-Rule" id="MF_00117"/>
    </source>
</evidence>
<dbReference type="SUPFAM" id="SSF118352">
    <property type="entry name" value="HSP33 redox switch-like"/>
    <property type="match status" value="1"/>
</dbReference>
<feature type="disulfide bond" description="Redox-active" evidence="6">
    <location>
        <begin position="268"/>
        <end position="271"/>
    </location>
</feature>
<sequence>MPKTVSTICRGIAWGDISLAVLDTTALINEAIARHHLSPVAAAALGRTMTAAAYLCSWLKSEESTLSVQIAGGGPGGKISVSGDGALNMRGFIEHPDVMLPLRADGKLDVGGCVGRAGTLTVVRDDGEKFPFVGTSPLVSGEIAEDFSSYFFYSEQRPTAIALGVRIGTDGTCRGAGGVFLQPFPGAEEEHIVRAEEEIGKYASVSRLIEEEGADAIFARFSAETESERPIVFRCSCSREKAARAVLSLGRAEAERIAGEDGGIAVHCHECNTDHRFSEEDIRRLFGGEET</sequence>
<keyword evidence="3 6" id="KW-1015">Disulfide bond</keyword>
<evidence type="ECO:0000256" key="1">
    <source>
        <dbReference type="ARBA" id="ARBA00022490"/>
    </source>
</evidence>
<reference evidence="7" key="1">
    <citation type="journal article" date="2021" name="PeerJ">
        <title>Extensive microbial diversity within the chicken gut microbiome revealed by metagenomics and culture.</title>
        <authorList>
            <person name="Gilroy R."/>
            <person name="Ravi A."/>
            <person name="Getino M."/>
            <person name="Pursley I."/>
            <person name="Horton D.L."/>
            <person name="Alikhan N.F."/>
            <person name="Baker D."/>
            <person name="Gharbi K."/>
            <person name="Hall N."/>
            <person name="Watson M."/>
            <person name="Adriaenssens E.M."/>
            <person name="Foster-Nyarko E."/>
            <person name="Jarju S."/>
            <person name="Secka A."/>
            <person name="Antonio M."/>
            <person name="Oren A."/>
            <person name="Chaudhuri R.R."/>
            <person name="La Ragione R."/>
            <person name="Hildebrand F."/>
            <person name="Pallen M.J."/>
        </authorList>
    </citation>
    <scope>NUCLEOTIDE SEQUENCE</scope>
    <source>
        <strain evidence="7">ChiW7-2402</strain>
    </source>
</reference>
<keyword evidence="1 6" id="KW-0963">Cytoplasm</keyword>
<accession>A0A9D2G5D0</accession>
<dbReference type="PIRSF" id="PIRSF005261">
    <property type="entry name" value="Heat_shock_Hsp33"/>
    <property type="match status" value="1"/>
</dbReference>
<comment type="function">
    <text evidence="6">Redox regulated molecular chaperone. Protects both thermally unfolding and oxidatively damaged proteins from irreversible aggregation. Plays an important role in the bacterial defense system toward oxidative stress.</text>
</comment>
<dbReference type="EMBL" id="DXBB01000052">
    <property type="protein sequence ID" value="HIZ72596.1"/>
    <property type="molecule type" value="Genomic_DNA"/>
</dbReference>
<dbReference type="AlphaFoldDB" id="A0A9D2G5D0"/>
<dbReference type="PANTHER" id="PTHR30111">
    <property type="entry name" value="33 KDA CHAPERONIN"/>
    <property type="match status" value="1"/>
</dbReference>
<comment type="PTM">
    <text evidence="6">Under oxidizing conditions two disulfide bonds are formed involving the reactive cysteines. Under reducing conditions zinc is bound to the reactive cysteines and the protein is inactive.</text>
</comment>
<evidence type="ECO:0000313" key="7">
    <source>
        <dbReference type="EMBL" id="HIZ72596.1"/>
    </source>
</evidence>
<feature type="disulfide bond" description="Redox-active" evidence="6">
    <location>
        <begin position="235"/>
        <end position="237"/>
    </location>
</feature>